<comment type="subcellular location">
    <subcellularLocation>
        <location evidence="1">Cell inner membrane</location>
        <topology evidence="1">Single-pass type II membrane protein</topology>
        <orientation evidence="1">Periplasmic side</orientation>
    </subcellularLocation>
</comment>
<dbReference type="SUPFAM" id="SSF54534">
    <property type="entry name" value="FKBP-like"/>
    <property type="match status" value="1"/>
</dbReference>
<evidence type="ECO:0000256" key="11">
    <source>
        <dbReference type="PROSITE-ProRule" id="PRU00278"/>
    </source>
</evidence>
<evidence type="ECO:0000259" key="13">
    <source>
        <dbReference type="PROSITE" id="PS50198"/>
    </source>
</evidence>
<dbReference type="PROSITE" id="PS50198">
    <property type="entry name" value="PPIC_PPIASE_2"/>
    <property type="match status" value="1"/>
</dbReference>
<organism evidence="14 15">
    <name type="scientific">Thiosulfativibrio zosterae</name>
    <dbReference type="NCBI Taxonomy" id="2675053"/>
    <lineage>
        <taxon>Bacteria</taxon>
        <taxon>Pseudomonadati</taxon>
        <taxon>Pseudomonadota</taxon>
        <taxon>Gammaproteobacteria</taxon>
        <taxon>Thiotrichales</taxon>
        <taxon>Piscirickettsiaceae</taxon>
        <taxon>Thiosulfativibrio</taxon>
    </lineage>
</organism>
<dbReference type="Gene3D" id="3.10.50.40">
    <property type="match status" value="1"/>
</dbReference>
<dbReference type="AlphaFoldDB" id="A0A6F8PP27"/>
<dbReference type="InterPro" id="IPR052029">
    <property type="entry name" value="PpiD_chaperone"/>
</dbReference>
<reference evidence="15" key="1">
    <citation type="submission" date="2019-11" db="EMBL/GenBank/DDBJ databases">
        <title>Isolation and characterization of two novel species in the genus Thiomicrorhabdus.</title>
        <authorList>
            <person name="Mochizuki J."/>
            <person name="Kojima H."/>
            <person name="Fukui M."/>
        </authorList>
    </citation>
    <scope>NUCLEOTIDE SEQUENCE [LARGE SCALE GENOMIC DNA]</scope>
    <source>
        <strain evidence="15">AkT22</strain>
    </source>
</reference>
<dbReference type="PROSITE" id="PS01096">
    <property type="entry name" value="PPIC_PPIASE_1"/>
    <property type="match status" value="1"/>
</dbReference>
<keyword evidence="2" id="KW-1003">Cell membrane</keyword>
<dbReference type="InterPro" id="IPR000297">
    <property type="entry name" value="PPIase_PpiC"/>
</dbReference>
<evidence type="ECO:0000313" key="14">
    <source>
        <dbReference type="EMBL" id="BBP43798.1"/>
    </source>
</evidence>
<dbReference type="InterPro" id="IPR023058">
    <property type="entry name" value="PPIase_PpiC_CS"/>
</dbReference>
<dbReference type="GO" id="GO:0003755">
    <property type="term" value="F:peptidyl-prolyl cis-trans isomerase activity"/>
    <property type="evidence" value="ECO:0007669"/>
    <property type="project" value="UniProtKB-KW"/>
</dbReference>
<dbReference type="GO" id="GO:0005886">
    <property type="term" value="C:plasma membrane"/>
    <property type="evidence" value="ECO:0007669"/>
    <property type="project" value="UniProtKB-SubCell"/>
</dbReference>
<dbReference type="InterPro" id="IPR027304">
    <property type="entry name" value="Trigger_fact/SurA_dom_sf"/>
</dbReference>
<evidence type="ECO:0000256" key="9">
    <source>
        <dbReference type="ARBA" id="ARBA00040743"/>
    </source>
</evidence>
<dbReference type="PANTHER" id="PTHR47529:SF1">
    <property type="entry name" value="PERIPLASMIC CHAPERONE PPID"/>
    <property type="match status" value="1"/>
</dbReference>
<keyword evidence="15" id="KW-1185">Reference proteome</keyword>
<dbReference type="Pfam" id="PF13624">
    <property type="entry name" value="SurA_N_3"/>
    <property type="match status" value="1"/>
</dbReference>
<keyword evidence="6 12" id="KW-0472">Membrane</keyword>
<evidence type="ECO:0000256" key="6">
    <source>
        <dbReference type="ARBA" id="ARBA00023136"/>
    </source>
</evidence>
<evidence type="ECO:0000256" key="7">
    <source>
        <dbReference type="ARBA" id="ARBA00023186"/>
    </source>
</evidence>
<evidence type="ECO:0000256" key="3">
    <source>
        <dbReference type="ARBA" id="ARBA00022519"/>
    </source>
</evidence>
<dbReference type="Proteomes" id="UP000501466">
    <property type="component" value="Chromosome"/>
</dbReference>
<evidence type="ECO:0000256" key="2">
    <source>
        <dbReference type="ARBA" id="ARBA00022475"/>
    </source>
</evidence>
<dbReference type="InterPro" id="IPR046357">
    <property type="entry name" value="PPIase_dom_sf"/>
</dbReference>
<dbReference type="EMBL" id="AP021888">
    <property type="protein sequence ID" value="BBP43798.1"/>
    <property type="molecule type" value="Genomic_DNA"/>
</dbReference>
<feature type="transmembrane region" description="Helical" evidence="12">
    <location>
        <begin position="12"/>
        <end position="30"/>
    </location>
</feature>
<gene>
    <name evidence="14" type="primary">ppiD</name>
    <name evidence="14" type="ORF">THMIRHAT_15440</name>
</gene>
<evidence type="ECO:0000256" key="1">
    <source>
        <dbReference type="ARBA" id="ARBA00004382"/>
    </source>
</evidence>
<protein>
    <recommendedName>
        <fullName evidence="9">Periplasmic chaperone PpiD</fullName>
    </recommendedName>
    <alternativeName>
        <fullName evidence="10">Periplasmic folding chaperone</fullName>
    </alternativeName>
</protein>
<evidence type="ECO:0000256" key="4">
    <source>
        <dbReference type="ARBA" id="ARBA00022692"/>
    </source>
</evidence>
<keyword evidence="7" id="KW-0143">Chaperone</keyword>
<evidence type="ECO:0000256" key="8">
    <source>
        <dbReference type="ARBA" id="ARBA00038408"/>
    </source>
</evidence>
<dbReference type="KEGG" id="tzo:THMIRHAT_15440"/>
<feature type="domain" description="PpiC" evidence="13">
    <location>
        <begin position="264"/>
        <end position="365"/>
    </location>
</feature>
<evidence type="ECO:0000313" key="15">
    <source>
        <dbReference type="Proteomes" id="UP000501466"/>
    </source>
</evidence>
<evidence type="ECO:0000256" key="10">
    <source>
        <dbReference type="ARBA" id="ARBA00042775"/>
    </source>
</evidence>
<dbReference type="PANTHER" id="PTHR47529">
    <property type="entry name" value="PEPTIDYL-PROLYL CIS-TRANS ISOMERASE D"/>
    <property type="match status" value="1"/>
</dbReference>
<sequence>MLRAIREHAQGWIAWVIVGLIILTFALFGIEQYAKGDKTVVVATVNGEDITASQFLTLYNRQKNRLQQQFGEMYDQVVKDEQLRDEVMQALVESEAIRQWADKHNLRVSDQQLAMTIHSASVFQKDGKFDQTVYEDILARNGLSVARFEYEQRQFLIENQMRQLTQSSAMAMPAQVDSLVALQTQQRSFNYLRVDQRPFLAKATVTDAEVDGYYADHMADYVAPEQVSLNYIELSQDELAKNLAVSADDLSAYYEANKNSFVIPEKRQASHILIRTTPGSEASEKEALAKIQEVQKELTAGADFAELAKKYSQDPGSAKLGGDLGLFQQGMMVPEFDEAVFTMQEGQTSEPIKTDFGYHLIKLIKIEPKVIQAFDKVKDQVDSAYRAQEAEKQYFDLLEKMSTAAYEQSDSLIPAADAVGLTVKTTPLFQKQGGDSPITTNAKVLEAAFSEDVLKNKLNSAAIEMSPKSSVVVRVADYVAERQKPFAEVREAVVTELKRLSAVKASGELAASLFEKVKQGAEIKSLEAPGIEWTVVGWVGHENRSVLPQITQTVFKMPKPAENASTYQVMQLSTGDSLVLELAGVKQAEQALPAEQLTQLKDTLVEIYGTAEVDARIKTLVSEATVEKKSVYKTLK</sequence>
<keyword evidence="11 14" id="KW-0413">Isomerase</keyword>
<comment type="similarity">
    <text evidence="8">Belongs to the PpiD chaperone family.</text>
</comment>
<accession>A0A6F8PP27</accession>
<keyword evidence="5 12" id="KW-1133">Transmembrane helix</keyword>
<keyword evidence="11" id="KW-0697">Rotamase</keyword>
<dbReference type="Pfam" id="PF00639">
    <property type="entry name" value="Rotamase"/>
    <property type="match status" value="1"/>
</dbReference>
<evidence type="ECO:0000256" key="12">
    <source>
        <dbReference type="SAM" id="Phobius"/>
    </source>
</evidence>
<dbReference type="RefSeq" id="WP_173291570.1">
    <property type="nucleotide sequence ID" value="NZ_AP021888.1"/>
</dbReference>
<name>A0A6F8PP27_9GAMM</name>
<dbReference type="SUPFAM" id="SSF109998">
    <property type="entry name" value="Triger factor/SurA peptide-binding domain-like"/>
    <property type="match status" value="1"/>
</dbReference>
<proteinExistence type="inferred from homology"/>
<dbReference type="Gene3D" id="1.10.4030.10">
    <property type="entry name" value="Porin chaperone SurA, peptide-binding domain"/>
    <property type="match status" value="1"/>
</dbReference>
<keyword evidence="4 12" id="KW-0812">Transmembrane</keyword>
<evidence type="ECO:0000256" key="5">
    <source>
        <dbReference type="ARBA" id="ARBA00022989"/>
    </source>
</evidence>
<keyword evidence="3" id="KW-0997">Cell inner membrane</keyword>